<comment type="similarity">
    <text evidence="3">Belongs to the GRAS family.</text>
</comment>
<dbReference type="Proteomes" id="UP001652660">
    <property type="component" value="Chromosome 8e"/>
</dbReference>
<evidence type="ECO:0000313" key="5">
    <source>
        <dbReference type="RefSeq" id="XP_027082152.1"/>
    </source>
</evidence>
<proteinExistence type="inferred from homology"/>
<sequence>MEMFHSDHFEFLGVSGKYDSTEGFQFEDHGREEKRNCLITNNDEREASKGIGSFYPGTLGSNQVHDSTAEKGVIYSKLHQEQQLKDLTGFACFNDPHEEEITKLADDVAFANSEFNDANKERPYAGSLQILKNYRRRFRKLSVEKMDLPSYQGCTLITGHKLSTDAILKLAAQNFIESSSKGTTESFELSHPYASSFGGLCVEDTKDVKLVQHLLASAELVAKKQFERAGKLLLRCDKLSSDQGNTIERLVYYFSGALHERIDRETGTVTPEGLGKMQSIDILDMMSGLTSAKISMQKSVPFGQVCQFAGTQGVLDHVADATKIHIVDLEIRTGMHYTILMQALATRSQNPLEYLKVTAIGTKSKAKIEETGRQLASFAQALKLKFSINIIMVTDIMDLNENLFEINADEAVAVWVEYYFMFMIRRQDMLESLMNVVKAINPRVMIVTEVEGNHNSPVFVTRFIEALFFYGAFFDSLEDCLKHDPKNRMIVESVYLSQAIRNIVATEGEERTIRQVAVNVWKAFFARFGMVQVFLSIKLVSEVQVMRLNYSWASEFFSELDRCAMGLAGGPVDVRPRSQGLAEVQNAVWMLKKNGSMFERRGDLDDKDFLGVFLPIREHAKKNRDL</sequence>
<reference evidence="5" key="2">
    <citation type="submission" date="2025-08" db="UniProtKB">
        <authorList>
            <consortium name="RefSeq"/>
        </authorList>
    </citation>
    <scope>IDENTIFICATION</scope>
    <source>
        <tissue evidence="5">Leaves</tissue>
    </source>
</reference>
<dbReference type="OrthoDB" id="770224at2759"/>
<gene>
    <name evidence="5" type="primary">LOC113704449</name>
</gene>
<dbReference type="AlphaFoldDB" id="A0A6P6TW70"/>
<organism evidence="4 5">
    <name type="scientific">Coffea arabica</name>
    <name type="common">Arabian coffee</name>
    <dbReference type="NCBI Taxonomy" id="13443"/>
    <lineage>
        <taxon>Eukaryota</taxon>
        <taxon>Viridiplantae</taxon>
        <taxon>Streptophyta</taxon>
        <taxon>Embryophyta</taxon>
        <taxon>Tracheophyta</taxon>
        <taxon>Spermatophyta</taxon>
        <taxon>Magnoliopsida</taxon>
        <taxon>eudicotyledons</taxon>
        <taxon>Gunneridae</taxon>
        <taxon>Pentapetalae</taxon>
        <taxon>asterids</taxon>
        <taxon>lamiids</taxon>
        <taxon>Gentianales</taxon>
        <taxon>Rubiaceae</taxon>
        <taxon>Ixoroideae</taxon>
        <taxon>Gardenieae complex</taxon>
        <taxon>Bertiereae - Coffeeae clade</taxon>
        <taxon>Coffeeae</taxon>
        <taxon>Coffea</taxon>
    </lineage>
</organism>
<evidence type="ECO:0000313" key="4">
    <source>
        <dbReference type="Proteomes" id="UP001652660"/>
    </source>
</evidence>
<evidence type="ECO:0000256" key="1">
    <source>
        <dbReference type="ARBA" id="ARBA00023015"/>
    </source>
</evidence>
<feature type="region of interest" description="Leucine repeat II (LRII)" evidence="3">
    <location>
        <begin position="370"/>
        <end position="402"/>
    </location>
</feature>
<evidence type="ECO:0000256" key="3">
    <source>
        <dbReference type="PROSITE-ProRule" id="PRU01191"/>
    </source>
</evidence>
<dbReference type="Pfam" id="PF03514">
    <property type="entry name" value="GRAS"/>
    <property type="match status" value="1"/>
</dbReference>
<protein>
    <submittedName>
        <fullName evidence="5">DELLA protein RGL1-like</fullName>
    </submittedName>
</protein>
<accession>A0A6P6TW70</accession>
<dbReference type="InterPro" id="IPR005202">
    <property type="entry name" value="TF_GRAS"/>
</dbReference>
<comment type="caution">
    <text evidence="3">Lacks conserved residue(s) required for the propagation of feature annotation.</text>
</comment>
<reference evidence="4" key="1">
    <citation type="journal article" date="2025" name="Foods">
        <title>Unveiling the Microbial Signatures of Arabica Coffee Cherries: Insights into Ripeness Specific Diversity, Functional Traits, and Implications for Quality and Safety.</title>
        <authorList>
            <consortium name="RefSeq"/>
            <person name="Tenea G.N."/>
            <person name="Cifuentes V."/>
            <person name="Reyes P."/>
            <person name="Cevallos-Vallejos M."/>
        </authorList>
    </citation>
    <scope>NUCLEOTIDE SEQUENCE [LARGE SCALE GENOMIC DNA]</scope>
</reference>
<dbReference type="RefSeq" id="XP_027082152.1">
    <property type="nucleotide sequence ID" value="XM_027226351.1"/>
</dbReference>
<dbReference type="PANTHER" id="PTHR31636">
    <property type="entry name" value="OSJNBA0084A10.13 PROTEIN-RELATED"/>
    <property type="match status" value="1"/>
</dbReference>
<keyword evidence="4" id="KW-1185">Reference proteome</keyword>
<evidence type="ECO:0000256" key="2">
    <source>
        <dbReference type="ARBA" id="ARBA00023163"/>
    </source>
</evidence>
<feature type="short sequence motif" description="VHIID" evidence="3">
    <location>
        <begin position="324"/>
        <end position="328"/>
    </location>
</feature>
<dbReference type="PROSITE" id="PS50985">
    <property type="entry name" value="GRAS"/>
    <property type="match status" value="1"/>
</dbReference>
<keyword evidence="2" id="KW-0804">Transcription</keyword>
<feature type="region of interest" description="SAW" evidence="3">
    <location>
        <begin position="505"/>
        <end position="590"/>
    </location>
</feature>
<keyword evidence="1" id="KW-0805">Transcription regulation</keyword>
<name>A0A6P6TW70_COFAR</name>
<dbReference type="GeneID" id="113704449"/>